<dbReference type="PANTHER" id="PTHR30621:SF0">
    <property type="entry name" value="BIFUNCTIONAL GLUTAMINE SYNTHETASE ADENYLYLTRANSFERASE_ADENYLYL-REMOVING ENZYME"/>
    <property type="match status" value="1"/>
</dbReference>
<dbReference type="GO" id="GO:0005829">
    <property type="term" value="C:cytosol"/>
    <property type="evidence" value="ECO:0007669"/>
    <property type="project" value="TreeGrafter"/>
</dbReference>
<evidence type="ECO:0000256" key="2">
    <source>
        <dbReference type="ARBA" id="ARBA00022695"/>
    </source>
</evidence>
<keyword evidence="4" id="KW-0067">ATP-binding</keyword>
<evidence type="ECO:0000256" key="5">
    <source>
        <dbReference type="ARBA" id="ARBA00022842"/>
    </source>
</evidence>
<evidence type="ECO:0000256" key="1">
    <source>
        <dbReference type="ARBA" id="ARBA00022679"/>
    </source>
</evidence>
<keyword evidence="5" id="KW-0460">Magnesium</keyword>
<keyword evidence="1 9" id="KW-0808">Transferase</keyword>
<dbReference type="Pfam" id="PF08335">
    <property type="entry name" value="GlnD_UR_UTase"/>
    <property type="match status" value="1"/>
</dbReference>
<reference evidence="9 10" key="1">
    <citation type="submission" date="2017-05" db="EMBL/GenBank/DDBJ databases">
        <title>Comparative genomic and metabolic analysis of manganese-oxidizing mechanisms in Celeribater manganoxidans DY25T: its adaption to the environment of polymetallic nodule.</title>
        <authorList>
            <person name="Wang X."/>
        </authorList>
    </citation>
    <scope>NUCLEOTIDE SEQUENCE [LARGE SCALE GENOMIC DNA]</scope>
    <source>
        <strain evidence="9 10">DY25</strain>
    </source>
</reference>
<evidence type="ECO:0000256" key="6">
    <source>
        <dbReference type="ARBA" id="ARBA00023268"/>
    </source>
</evidence>
<keyword evidence="3" id="KW-0547">Nucleotide-binding</keyword>
<dbReference type="PANTHER" id="PTHR30621">
    <property type="entry name" value="GLUTAMINE SYNTHETASE ADENYLYLTRANSFERASE"/>
    <property type="match status" value="1"/>
</dbReference>
<feature type="domain" description="PII-uridylyltransferase/Glutamine-synthetase adenylyltransferase" evidence="8">
    <location>
        <begin position="298"/>
        <end position="439"/>
    </location>
</feature>
<keyword evidence="10" id="KW-1185">Reference proteome</keyword>
<dbReference type="OrthoDB" id="9759366at2"/>
<gene>
    <name evidence="9" type="ORF">CBW24_09920</name>
</gene>
<name>A0A291LZZ6_9RHOB</name>
<accession>A0A291LZZ6</accession>
<dbReference type="InterPro" id="IPR005190">
    <property type="entry name" value="GlnE_rpt_dom"/>
</dbReference>
<dbReference type="GO" id="GO:0005524">
    <property type="term" value="F:ATP binding"/>
    <property type="evidence" value="ECO:0007669"/>
    <property type="project" value="UniProtKB-KW"/>
</dbReference>
<protein>
    <submittedName>
        <fullName evidence="9">Glutamine-synthetase adenylyltransferase</fullName>
    </submittedName>
</protein>
<evidence type="ECO:0000259" key="7">
    <source>
        <dbReference type="Pfam" id="PF03710"/>
    </source>
</evidence>
<evidence type="ECO:0000313" key="10">
    <source>
        <dbReference type="Proteomes" id="UP000219050"/>
    </source>
</evidence>
<dbReference type="Proteomes" id="UP000219050">
    <property type="component" value="Chromosome"/>
</dbReference>
<dbReference type="RefSeq" id="WP_097373489.1">
    <property type="nucleotide sequence ID" value="NZ_CP021404.1"/>
</dbReference>
<evidence type="ECO:0000256" key="4">
    <source>
        <dbReference type="ARBA" id="ARBA00022840"/>
    </source>
</evidence>
<dbReference type="KEGG" id="cmag:CBW24_09920"/>
<keyword evidence="6" id="KW-0511">Multifunctional enzyme</keyword>
<dbReference type="InterPro" id="IPR023057">
    <property type="entry name" value="GlnE"/>
</dbReference>
<dbReference type="Gene3D" id="3.30.460.10">
    <property type="entry name" value="Beta Polymerase, domain 2"/>
    <property type="match status" value="2"/>
</dbReference>
<keyword evidence="2 9" id="KW-0548">Nucleotidyltransferase</keyword>
<organism evidence="9 10">
    <name type="scientific">Pacificitalea manganoxidans</name>
    <dbReference type="NCBI Taxonomy" id="1411902"/>
    <lineage>
        <taxon>Bacteria</taxon>
        <taxon>Pseudomonadati</taxon>
        <taxon>Pseudomonadota</taxon>
        <taxon>Alphaproteobacteria</taxon>
        <taxon>Rhodobacterales</taxon>
        <taxon>Paracoccaceae</taxon>
        <taxon>Pacificitalea</taxon>
    </lineage>
</organism>
<evidence type="ECO:0000256" key="3">
    <source>
        <dbReference type="ARBA" id="ARBA00022741"/>
    </source>
</evidence>
<dbReference type="CDD" id="cd05401">
    <property type="entry name" value="NT_GlnE_GlnD_like"/>
    <property type="match status" value="2"/>
</dbReference>
<dbReference type="GO" id="GO:0008882">
    <property type="term" value="F:[glutamate-ammonia-ligase] adenylyltransferase activity"/>
    <property type="evidence" value="ECO:0007669"/>
    <property type="project" value="InterPro"/>
</dbReference>
<dbReference type="SUPFAM" id="SSF81301">
    <property type="entry name" value="Nucleotidyltransferase"/>
    <property type="match status" value="2"/>
</dbReference>
<evidence type="ECO:0000259" key="8">
    <source>
        <dbReference type="Pfam" id="PF08335"/>
    </source>
</evidence>
<dbReference type="InterPro" id="IPR013546">
    <property type="entry name" value="PII_UdlTrfase/GS_AdlTrfase"/>
</dbReference>
<dbReference type="EMBL" id="CP021404">
    <property type="protein sequence ID" value="ATI42296.1"/>
    <property type="molecule type" value="Genomic_DNA"/>
</dbReference>
<dbReference type="AlphaFoldDB" id="A0A291LZZ6"/>
<proteinExistence type="predicted"/>
<dbReference type="InterPro" id="IPR043519">
    <property type="entry name" value="NT_sf"/>
</dbReference>
<feature type="domain" description="Glutamate-ammonia ligase adenylyltransferase repeated" evidence="7">
    <location>
        <begin position="67"/>
        <end position="274"/>
    </location>
</feature>
<dbReference type="SUPFAM" id="SSF81593">
    <property type="entry name" value="Nucleotidyltransferase substrate binding subunit/domain"/>
    <property type="match status" value="2"/>
</dbReference>
<sequence length="938" mass="101419">MTFTSAITRHPIAHDAQAGEDCAALFPDAAPELRQLIAGTAGCSPYLRGLIERERDWLEAALHDDPRAVLDGLLTPLPEQPLEGLGATLRQAKRRVALYTGLADLGGVWTLEQVTGALTRLADAACDAGLKALLAPEIARGRIPGATEADLPDAAGLCVLAMGKMGAHELNYSSDIDLICLVDQDRYRGGNWPEARAGFIRVVRKLTQLLSDITGEGYVFRTDLRLRPDASSTPVVLAMEQAERYYESLGRTWERAAHIKARPCAGDLAAGAAYLDRLRPFVWRKHLDFAAIQDAYDMRLKIRDHKGLHGTGTLESRDLKLAPGGIREIEFFTQTRQLIAGGRDPRLRERGTLAGLAALEQAGWVPGDVVARLGTAYRAHREVEHRLQQVADAQTHMLPRDAEGFDRLARMCGHGDTEAFRADLRARLEMVAAETETFFAPGTPGAAAEEDAGPEPEIVEKWRSYPALRSDRAMAIFKRLKPELLAQLQSAPKPEEALAAFDGFLSGLPAGVQLFSMFEANPQLLRLITDIAATAPALARYLSHNASVLDAVIGGSFFADWPGRAALRTELANRLAAAPDYETRLDTARRWAKEWHFRTGVHHLRGLIAVDETGAQYADLAEAVIGALLPVVTDHFAEKHGAPPGRGAMVLGMGALGAGWLTAQSDLDIIVIYDAGGIEMSEGRRPLAARPYYARLTQALVTALSAPTAEGRLYEVDMRLRPSGRQGPVATALEAFATYQKSEAWTWEHLALTRARPIAGAPELQEEVTRVRADVLRSRRDRAATLQSVADMRARLAEAKPADAPLDAKRGPGRMQDIELFAQTAALLAGADVTATDAQIDSAADWIGAEKTAHLRTHYGLLRAVQAAGRLITEERFSPRRLGQGGCAMMLRDAGLGDEAAATCDIALLERRLAEGSAAAAEIIGAALGPAGTEKDET</sequence>
<dbReference type="Pfam" id="PF03710">
    <property type="entry name" value="GlnE"/>
    <property type="match status" value="2"/>
</dbReference>
<evidence type="ECO:0000313" key="9">
    <source>
        <dbReference type="EMBL" id="ATI42296.1"/>
    </source>
</evidence>
<dbReference type="GO" id="GO:0000820">
    <property type="term" value="P:regulation of glutamine family amino acid metabolic process"/>
    <property type="evidence" value="ECO:0007669"/>
    <property type="project" value="TreeGrafter"/>
</dbReference>
<dbReference type="Gene3D" id="1.20.120.330">
    <property type="entry name" value="Nucleotidyltransferases domain 2"/>
    <property type="match status" value="2"/>
</dbReference>
<feature type="domain" description="Glutamate-ammonia ligase adenylyltransferase repeated" evidence="7">
    <location>
        <begin position="528"/>
        <end position="769"/>
    </location>
</feature>